<dbReference type="AlphaFoldDB" id="A0AAV0UZ50"/>
<dbReference type="EMBL" id="CAKLBC010001643">
    <property type="protein sequence ID" value="CAH0493016.1"/>
    <property type="molecule type" value="Genomic_DNA"/>
</dbReference>
<keyword evidence="2" id="KW-0812">Transmembrane</keyword>
<evidence type="ECO:0000313" key="6">
    <source>
        <dbReference type="Proteomes" id="UP001159659"/>
    </source>
</evidence>
<keyword evidence="2" id="KW-0472">Membrane</keyword>
<comment type="caution">
    <text evidence="4">The sequence shown here is derived from an EMBL/GenBank/DDBJ whole genome shotgun (WGS) entry which is preliminary data.</text>
</comment>
<reference evidence="4" key="2">
    <citation type="submission" date="2022-12" db="EMBL/GenBank/DDBJ databases">
        <authorList>
            <person name="Webb A."/>
        </authorList>
    </citation>
    <scope>NUCLEOTIDE SEQUENCE</scope>
    <source>
        <strain evidence="4">Pf2</strain>
    </source>
</reference>
<evidence type="ECO:0000313" key="4">
    <source>
        <dbReference type="EMBL" id="CAI5740734.1"/>
    </source>
</evidence>
<feature type="transmembrane region" description="Helical" evidence="2">
    <location>
        <begin position="146"/>
        <end position="173"/>
    </location>
</feature>
<dbReference type="Proteomes" id="UP001157938">
    <property type="component" value="Unassembled WGS sequence"/>
</dbReference>
<feature type="transmembrane region" description="Helical" evidence="2">
    <location>
        <begin position="238"/>
        <end position="257"/>
    </location>
</feature>
<evidence type="ECO:0000313" key="5">
    <source>
        <dbReference type="Proteomes" id="UP001157938"/>
    </source>
</evidence>
<reference evidence="3 5" key="1">
    <citation type="submission" date="2021-11" db="EMBL/GenBank/DDBJ databases">
        <authorList>
            <person name="Islam A."/>
            <person name="Islam S."/>
            <person name="Flora M.S."/>
            <person name="Rahman M."/>
            <person name="Ziaur R.M."/>
            <person name="Epstein J.H."/>
            <person name="Hassan M."/>
            <person name="Klassen M."/>
            <person name="Woodard K."/>
            <person name="Webb A."/>
            <person name="Webby R.J."/>
            <person name="El Zowalaty M.E."/>
        </authorList>
    </citation>
    <scope>NUCLEOTIDE SEQUENCE [LARGE SCALE GENOMIC DNA]</scope>
    <source>
        <strain evidence="3">Pf1</strain>
    </source>
</reference>
<organism evidence="4 6">
    <name type="scientific">Peronospora farinosa</name>
    <dbReference type="NCBI Taxonomy" id="134698"/>
    <lineage>
        <taxon>Eukaryota</taxon>
        <taxon>Sar</taxon>
        <taxon>Stramenopiles</taxon>
        <taxon>Oomycota</taxon>
        <taxon>Peronosporomycetes</taxon>
        <taxon>Peronosporales</taxon>
        <taxon>Peronosporaceae</taxon>
        <taxon>Peronospora</taxon>
    </lineage>
</organism>
<keyword evidence="2" id="KW-1133">Transmembrane helix</keyword>
<feature type="region of interest" description="Disordered" evidence="1">
    <location>
        <begin position="1"/>
        <end position="22"/>
    </location>
</feature>
<evidence type="ECO:0000256" key="1">
    <source>
        <dbReference type="SAM" id="MobiDB-lite"/>
    </source>
</evidence>
<protein>
    <recommendedName>
        <fullName evidence="7">PRA1 family protein</fullName>
    </recommendedName>
</protein>
<evidence type="ECO:0000256" key="2">
    <source>
        <dbReference type="SAM" id="Phobius"/>
    </source>
</evidence>
<name>A0AAV0UZ50_9STRA</name>
<gene>
    <name evidence="3" type="ORF">PFR001_LOCUS8185</name>
    <name evidence="4" type="ORF">PFR002_LOCUS9353</name>
</gene>
<proteinExistence type="predicted"/>
<feature type="compositionally biased region" description="Polar residues" evidence="1">
    <location>
        <begin position="1"/>
        <end position="18"/>
    </location>
</feature>
<dbReference type="EMBL" id="CANTFK010000994">
    <property type="protein sequence ID" value="CAI5740734.1"/>
    <property type="molecule type" value="Genomic_DNA"/>
</dbReference>
<accession>A0AAV0UZ50</accession>
<keyword evidence="5" id="KW-1185">Reference proteome</keyword>
<dbReference type="Proteomes" id="UP001159659">
    <property type="component" value="Unassembled WGS sequence"/>
</dbReference>
<evidence type="ECO:0008006" key="7">
    <source>
        <dbReference type="Google" id="ProtNLM"/>
    </source>
</evidence>
<sequence length="290" mass="31223">MNSAVNSSQKQQESSASPTAVGIASPLATTAIPVEQVQSPNAPYSAAQPTPNAAMKMQPTLPPIAMAQPLGVIHQTQPHLHGGSKISVNPNAMQVIYRSGVNSADPNHPYVTVMAMAPPGASGDAQADNVRFAYLQRCRWMAGCLMAYYAATFFFLQPFLLGIMGLATALMGFNSSRSPMDMYRLKWLRWYIRANYVMLCLNMWTLVVTLVFMGGVSSYEDDAESGDIANSNYNSNNISLFLMMLVAFNTIMHLRCLRMAQLLAAELVAAGVAHEPVAGVVAANNPVSAV</sequence>
<evidence type="ECO:0000313" key="3">
    <source>
        <dbReference type="EMBL" id="CAH0493016.1"/>
    </source>
</evidence>
<feature type="transmembrane region" description="Helical" evidence="2">
    <location>
        <begin position="194"/>
        <end position="218"/>
    </location>
</feature>